<dbReference type="InterPro" id="IPR006076">
    <property type="entry name" value="FAD-dep_OxRdtase"/>
</dbReference>
<comment type="similarity">
    <text evidence="2">Belongs to the DAMOX/DASOX family.</text>
</comment>
<keyword evidence="4 9" id="KW-0274">FAD</keyword>
<evidence type="ECO:0000256" key="2">
    <source>
        <dbReference type="ARBA" id="ARBA00006730"/>
    </source>
</evidence>
<gene>
    <name evidence="11" type="ORF">SAMN05216215_104343</name>
</gene>
<dbReference type="EC" id="1.4.3.3" evidence="6"/>
<organism evidence="11 12">
    <name type="scientific">Saccharopolyspora shandongensis</name>
    <dbReference type="NCBI Taxonomy" id="418495"/>
    <lineage>
        <taxon>Bacteria</taxon>
        <taxon>Bacillati</taxon>
        <taxon>Actinomycetota</taxon>
        <taxon>Actinomycetes</taxon>
        <taxon>Pseudonocardiales</taxon>
        <taxon>Pseudonocardiaceae</taxon>
        <taxon>Saccharopolyspora</taxon>
    </lineage>
</organism>
<evidence type="ECO:0000256" key="1">
    <source>
        <dbReference type="ARBA" id="ARBA00001974"/>
    </source>
</evidence>
<dbReference type="SUPFAM" id="SSF51971">
    <property type="entry name" value="Nucleotide-binding domain"/>
    <property type="match status" value="1"/>
</dbReference>
<evidence type="ECO:0000256" key="5">
    <source>
        <dbReference type="ARBA" id="ARBA00023002"/>
    </source>
</evidence>
<feature type="binding site" evidence="9">
    <location>
        <position position="298"/>
    </location>
    <ligand>
        <name>D-dopa</name>
        <dbReference type="ChEBI" id="CHEBI:149689"/>
    </ligand>
</feature>
<feature type="binding site" evidence="9">
    <location>
        <position position="174"/>
    </location>
    <ligand>
        <name>FAD</name>
        <dbReference type="ChEBI" id="CHEBI:57692"/>
    </ligand>
</feature>
<dbReference type="InterPro" id="IPR006181">
    <property type="entry name" value="D-amino_acid_oxidase_CS"/>
</dbReference>
<comment type="catalytic activity">
    <reaction evidence="8">
        <text>a D-alpha-amino acid + O2 + H2O = a 2-oxocarboxylate + H2O2 + NH4(+)</text>
        <dbReference type="Rhea" id="RHEA:21816"/>
        <dbReference type="ChEBI" id="CHEBI:15377"/>
        <dbReference type="ChEBI" id="CHEBI:15379"/>
        <dbReference type="ChEBI" id="CHEBI:16240"/>
        <dbReference type="ChEBI" id="CHEBI:28938"/>
        <dbReference type="ChEBI" id="CHEBI:35179"/>
        <dbReference type="ChEBI" id="CHEBI:59871"/>
        <dbReference type="EC" id="1.4.3.3"/>
    </reaction>
    <physiologicalReaction direction="left-to-right" evidence="8">
        <dbReference type="Rhea" id="RHEA:21817"/>
    </physiologicalReaction>
</comment>
<feature type="domain" description="FAD dependent oxidoreductase" evidence="10">
    <location>
        <begin position="6"/>
        <end position="314"/>
    </location>
</feature>
<dbReference type="GO" id="GO:0005737">
    <property type="term" value="C:cytoplasm"/>
    <property type="evidence" value="ECO:0007669"/>
    <property type="project" value="TreeGrafter"/>
</dbReference>
<feature type="binding site" evidence="9">
    <location>
        <position position="272"/>
    </location>
    <ligand>
        <name>D-dopa</name>
        <dbReference type="ChEBI" id="CHEBI:149689"/>
    </ligand>
</feature>
<dbReference type="GO" id="GO:0003884">
    <property type="term" value="F:D-amino-acid oxidase activity"/>
    <property type="evidence" value="ECO:0007669"/>
    <property type="project" value="UniProtKB-EC"/>
</dbReference>
<dbReference type="GO" id="GO:0019478">
    <property type="term" value="P:D-amino acid catabolic process"/>
    <property type="evidence" value="ECO:0007669"/>
    <property type="project" value="TreeGrafter"/>
</dbReference>
<evidence type="ECO:0000313" key="11">
    <source>
        <dbReference type="EMBL" id="SDZ03237.1"/>
    </source>
</evidence>
<dbReference type="GO" id="GO:0071949">
    <property type="term" value="F:FAD binding"/>
    <property type="evidence" value="ECO:0007669"/>
    <property type="project" value="InterPro"/>
</dbReference>
<dbReference type="Pfam" id="PF01266">
    <property type="entry name" value="DAO"/>
    <property type="match status" value="1"/>
</dbReference>
<dbReference type="PIRSF" id="PIRSF000189">
    <property type="entry name" value="D-aa_oxidase"/>
    <property type="match status" value="1"/>
</dbReference>
<sequence length="319" mass="34476">MTADPVLVIGAGVQGLTTGVVLAEAGRRVRIRTADRPQDTTSAVAGAMWGPAMLRPADRVLYWVTRSHAEFTALARDEDSGVHLTAGRMAARFDLGDSVPPEVRLIPDLRRCTPEELPDGFVSGYRATVPLIDMPRYLDHLVARFRDAGGDLRLSPVPTLAEAVAESATVVNCTGVGARELVGDPGVHPVRGQHVVVRNPGIDEYFIELSDSGEFTSYMPHGDRVVLGGVAAEQDWSRTPRRKDSEGIRRRCAEVEPRLADAEVLAELVGLRPGRESVRVEVEHYEGARIIHNYGHGGCGVTLSWGCAFEAADLAEELG</sequence>
<dbReference type="AlphaFoldDB" id="A0A1H3PQ87"/>
<dbReference type="RefSeq" id="WP_177226823.1">
    <property type="nucleotide sequence ID" value="NZ_FNOK01000043.1"/>
</dbReference>
<accession>A0A1H3PQ87</accession>
<dbReference type="InterPro" id="IPR023209">
    <property type="entry name" value="DAO"/>
</dbReference>
<reference evidence="12" key="1">
    <citation type="submission" date="2016-10" db="EMBL/GenBank/DDBJ databases">
        <authorList>
            <person name="Varghese N."/>
            <person name="Submissions S."/>
        </authorList>
    </citation>
    <scope>NUCLEOTIDE SEQUENCE [LARGE SCALE GENOMIC DNA]</scope>
    <source>
        <strain evidence="12">CGMCC 4.3530</strain>
    </source>
</reference>
<evidence type="ECO:0000256" key="4">
    <source>
        <dbReference type="ARBA" id="ARBA00022827"/>
    </source>
</evidence>
<dbReference type="Proteomes" id="UP000199529">
    <property type="component" value="Unassembled WGS sequence"/>
</dbReference>
<dbReference type="STRING" id="418495.SAMN05216215_104343"/>
<proteinExistence type="inferred from homology"/>
<feature type="binding site" evidence="9">
    <location>
        <begin position="41"/>
        <end position="42"/>
    </location>
    <ligand>
        <name>FAD</name>
        <dbReference type="ChEBI" id="CHEBI:57692"/>
    </ligand>
</feature>
<evidence type="ECO:0000259" key="10">
    <source>
        <dbReference type="Pfam" id="PF01266"/>
    </source>
</evidence>
<dbReference type="Gene3D" id="3.30.9.10">
    <property type="entry name" value="D-Amino Acid Oxidase, subunit A, domain 2"/>
    <property type="match status" value="1"/>
</dbReference>
<evidence type="ECO:0000256" key="6">
    <source>
        <dbReference type="ARBA" id="ARBA00039101"/>
    </source>
</evidence>
<dbReference type="EMBL" id="FNOK01000043">
    <property type="protein sequence ID" value="SDZ03237.1"/>
    <property type="molecule type" value="Genomic_DNA"/>
</dbReference>
<keyword evidence="3" id="KW-0285">Flavoprotein</keyword>
<name>A0A1H3PQ87_9PSEU</name>
<protein>
    <recommendedName>
        <fullName evidence="7">D-amino-acid oxidase</fullName>
        <ecNumber evidence="6">1.4.3.3</ecNumber>
    </recommendedName>
</protein>
<evidence type="ECO:0000256" key="3">
    <source>
        <dbReference type="ARBA" id="ARBA00022630"/>
    </source>
</evidence>
<evidence type="ECO:0000256" key="8">
    <source>
        <dbReference type="ARBA" id="ARBA00049547"/>
    </source>
</evidence>
<feature type="binding site" evidence="9">
    <location>
        <begin position="297"/>
        <end position="302"/>
    </location>
    <ligand>
        <name>FAD</name>
        <dbReference type="ChEBI" id="CHEBI:57692"/>
    </ligand>
</feature>
<evidence type="ECO:0000313" key="12">
    <source>
        <dbReference type="Proteomes" id="UP000199529"/>
    </source>
</evidence>
<dbReference type="PANTHER" id="PTHR11530">
    <property type="entry name" value="D-AMINO ACID OXIDASE"/>
    <property type="match status" value="1"/>
</dbReference>
<dbReference type="PANTHER" id="PTHR11530:SF11">
    <property type="entry name" value="D-ASPARTATE OXIDASE"/>
    <property type="match status" value="1"/>
</dbReference>
<keyword evidence="5" id="KW-0560">Oxidoreductase</keyword>
<dbReference type="PROSITE" id="PS00677">
    <property type="entry name" value="DAO"/>
    <property type="match status" value="1"/>
</dbReference>
<comment type="cofactor">
    <cofactor evidence="1 9">
        <name>FAD</name>
        <dbReference type="ChEBI" id="CHEBI:57692"/>
    </cofactor>
</comment>
<dbReference type="SUPFAM" id="SSF54373">
    <property type="entry name" value="FAD-linked reductases, C-terminal domain"/>
    <property type="match status" value="1"/>
</dbReference>
<evidence type="ECO:0000256" key="7">
    <source>
        <dbReference type="ARBA" id="ARBA00039751"/>
    </source>
</evidence>
<dbReference type="Gene3D" id="3.40.50.720">
    <property type="entry name" value="NAD(P)-binding Rossmann-like Domain"/>
    <property type="match status" value="1"/>
</dbReference>
<keyword evidence="12" id="KW-1185">Reference proteome</keyword>
<evidence type="ECO:0000256" key="9">
    <source>
        <dbReference type="PIRSR" id="PIRSR000189-1"/>
    </source>
</evidence>
<feature type="binding site" evidence="9">
    <location>
        <position position="157"/>
    </location>
    <ligand>
        <name>FAD</name>
        <dbReference type="ChEBI" id="CHEBI:57692"/>
    </ligand>
</feature>